<evidence type="ECO:0000259" key="5">
    <source>
        <dbReference type="Pfam" id="PF25598"/>
    </source>
</evidence>
<sequence>MDACADNISVTSSPSSDTNLDADTTPRGGAYAALAAAATSFSASSSPSSSSSSSAAVHRALRMIWSEDEDSKVEAAREIRRLTKTSQRCRRQLAQAVEPLVSMLRAGGSSEAHESALLALLNLAVKDEKNKISIVEAGALGPIIGFLQSLNLNLQEYATASLLTLSASSINKPVISASGAIPLLVEILREGSSQAKADAVMALANLSTYQNNIFIILEADPIPSLVSLLQTCKKYSKTAEKCCALIESLVGFDEGRTALTSEEGGVLAVVEVLENGSLQSREHAVGALLTMCESDRCKYREPILEEGVIPGLLELTVQGTPKSQLKAQQLLRLLRETPYPRSELQPDTLENIVCNIISQIDGDDQSTKAKKMLSEMVQVSMEQSLRHLQQRALVCTPGDLPITTNCTSEVPSK</sequence>
<organism evidence="6 7">
    <name type="scientific">Turnera subulata</name>
    <dbReference type="NCBI Taxonomy" id="218843"/>
    <lineage>
        <taxon>Eukaryota</taxon>
        <taxon>Viridiplantae</taxon>
        <taxon>Streptophyta</taxon>
        <taxon>Embryophyta</taxon>
        <taxon>Tracheophyta</taxon>
        <taxon>Spermatophyta</taxon>
        <taxon>Magnoliopsida</taxon>
        <taxon>eudicotyledons</taxon>
        <taxon>Gunneridae</taxon>
        <taxon>Pentapetalae</taxon>
        <taxon>rosids</taxon>
        <taxon>fabids</taxon>
        <taxon>Malpighiales</taxon>
        <taxon>Passifloraceae</taxon>
        <taxon>Turnera</taxon>
    </lineage>
</organism>
<dbReference type="InterPro" id="IPR011989">
    <property type="entry name" value="ARM-like"/>
</dbReference>
<comment type="caution">
    <text evidence="6">The sequence shown here is derived from an EMBL/GenBank/DDBJ whole genome shotgun (WGS) entry which is preliminary data.</text>
</comment>
<keyword evidence="7" id="KW-1185">Reference proteome</keyword>
<dbReference type="PANTHER" id="PTHR23315:SF65">
    <property type="entry name" value="ARM REPEAT SUPERFAMILY PROTEIN"/>
    <property type="match status" value="1"/>
</dbReference>
<dbReference type="FunFam" id="1.25.10.10:FF:000300">
    <property type="entry name" value="U-box domain-containing protein 4"/>
    <property type="match status" value="1"/>
</dbReference>
<dbReference type="Pfam" id="PF25598">
    <property type="entry name" value="ARM_PUB"/>
    <property type="match status" value="1"/>
</dbReference>
<keyword evidence="2" id="KW-0833">Ubl conjugation pathway</keyword>
<evidence type="ECO:0000256" key="2">
    <source>
        <dbReference type="ARBA" id="ARBA00022786"/>
    </source>
</evidence>
<evidence type="ECO:0000256" key="1">
    <source>
        <dbReference type="ARBA" id="ARBA00022737"/>
    </source>
</evidence>
<reference evidence="6" key="2">
    <citation type="journal article" date="2023" name="Plants (Basel)">
        <title>Annotation of the Turnera subulata (Passifloraceae) Draft Genome Reveals the S-Locus Evolved after the Divergence of Turneroideae from Passifloroideae in a Stepwise Manner.</title>
        <authorList>
            <person name="Henning P.M."/>
            <person name="Roalson E.H."/>
            <person name="Mir W."/>
            <person name="McCubbin A.G."/>
            <person name="Shore J.S."/>
        </authorList>
    </citation>
    <scope>NUCLEOTIDE SEQUENCE</scope>
    <source>
        <strain evidence="6">F60SS</strain>
    </source>
</reference>
<keyword evidence="1" id="KW-0677">Repeat</keyword>
<feature type="repeat" description="ARM" evidence="3">
    <location>
        <begin position="95"/>
        <end position="138"/>
    </location>
</feature>
<feature type="compositionally biased region" description="Polar residues" evidence="4">
    <location>
        <begin position="8"/>
        <end position="22"/>
    </location>
</feature>
<dbReference type="InterPro" id="IPR000225">
    <property type="entry name" value="Armadillo"/>
</dbReference>
<evidence type="ECO:0000256" key="3">
    <source>
        <dbReference type="PROSITE-ProRule" id="PRU00259"/>
    </source>
</evidence>
<feature type="repeat" description="ARM" evidence="3">
    <location>
        <begin position="179"/>
        <end position="212"/>
    </location>
</feature>
<dbReference type="PANTHER" id="PTHR23315">
    <property type="entry name" value="U BOX DOMAIN-CONTAINING"/>
    <property type="match status" value="1"/>
</dbReference>
<accession>A0A9Q0GER6</accession>
<evidence type="ECO:0000256" key="4">
    <source>
        <dbReference type="SAM" id="MobiDB-lite"/>
    </source>
</evidence>
<dbReference type="Proteomes" id="UP001141552">
    <property type="component" value="Unassembled WGS sequence"/>
</dbReference>
<reference evidence="6" key="1">
    <citation type="submission" date="2022-02" db="EMBL/GenBank/DDBJ databases">
        <authorList>
            <person name="Henning P.M."/>
            <person name="McCubbin A.G."/>
            <person name="Shore J.S."/>
        </authorList>
    </citation>
    <scope>NUCLEOTIDE SEQUENCE</scope>
    <source>
        <strain evidence="6">F60SS</strain>
        <tissue evidence="6">Leaves</tissue>
    </source>
</reference>
<evidence type="ECO:0000313" key="7">
    <source>
        <dbReference type="Proteomes" id="UP001141552"/>
    </source>
</evidence>
<dbReference type="InterPro" id="IPR016024">
    <property type="entry name" value="ARM-type_fold"/>
</dbReference>
<evidence type="ECO:0000313" key="6">
    <source>
        <dbReference type="EMBL" id="KAJ4848318.1"/>
    </source>
</evidence>
<dbReference type="OrthoDB" id="7537227at2759"/>
<name>A0A9Q0GER6_9ROSI</name>
<dbReference type="InterPro" id="IPR058678">
    <property type="entry name" value="ARM_PUB"/>
</dbReference>
<dbReference type="PROSITE" id="PS50176">
    <property type="entry name" value="ARM_REPEAT"/>
    <property type="match status" value="2"/>
</dbReference>
<dbReference type="SUPFAM" id="SSF48371">
    <property type="entry name" value="ARM repeat"/>
    <property type="match status" value="1"/>
</dbReference>
<dbReference type="Gene3D" id="1.25.10.10">
    <property type="entry name" value="Leucine-rich Repeat Variant"/>
    <property type="match status" value="2"/>
</dbReference>
<dbReference type="SMART" id="SM00185">
    <property type="entry name" value="ARM"/>
    <property type="match status" value="5"/>
</dbReference>
<gene>
    <name evidence="6" type="ORF">Tsubulata_003707</name>
</gene>
<feature type="region of interest" description="Disordered" evidence="4">
    <location>
        <begin position="1"/>
        <end position="26"/>
    </location>
</feature>
<protein>
    <recommendedName>
        <fullName evidence="5">U-box domain-containing protein</fullName>
    </recommendedName>
</protein>
<dbReference type="AlphaFoldDB" id="A0A9Q0GER6"/>
<feature type="domain" description="U-box" evidence="5">
    <location>
        <begin position="64"/>
        <end position="336"/>
    </location>
</feature>
<dbReference type="EMBL" id="JAKUCV010000928">
    <property type="protein sequence ID" value="KAJ4848318.1"/>
    <property type="molecule type" value="Genomic_DNA"/>
</dbReference>
<proteinExistence type="predicted"/>